<keyword evidence="1" id="KW-0812">Transmembrane</keyword>
<protein>
    <recommendedName>
        <fullName evidence="4">Phage tail tape measure protein</fullName>
    </recommendedName>
</protein>
<dbReference type="Proteomes" id="UP000278085">
    <property type="component" value="Unassembled WGS sequence"/>
</dbReference>
<feature type="transmembrane region" description="Helical" evidence="1">
    <location>
        <begin position="475"/>
        <end position="503"/>
    </location>
</feature>
<dbReference type="RefSeq" id="WP_126077004.1">
    <property type="nucleotide sequence ID" value="NZ_CP051166.1"/>
</dbReference>
<comment type="caution">
    <text evidence="2">The sequence shown here is derived from an EMBL/GenBank/DDBJ whole genome shotgun (WGS) entry which is preliminary data.</text>
</comment>
<organism evidence="2 3">
    <name type="scientific">Massilia atriviolacea</name>
    <dbReference type="NCBI Taxonomy" id="2495579"/>
    <lineage>
        <taxon>Bacteria</taxon>
        <taxon>Pseudomonadati</taxon>
        <taxon>Pseudomonadota</taxon>
        <taxon>Betaproteobacteria</taxon>
        <taxon>Burkholderiales</taxon>
        <taxon>Oxalobacteraceae</taxon>
        <taxon>Telluria group</taxon>
        <taxon>Massilia</taxon>
    </lineage>
</organism>
<sequence length="789" mass="82394">MITIGGTVSAGLKSALGSTASMVTGIGKALDDLNRRHANLKLFIDTFESMGKSAKHLRSIYENNTKAIGDMVAAQDKLELSQKRKAGIKAHAANIGAAGAGASTMGKSILGSLIPGVKEATEYDSEQSRVRAVGLSGESGDSAFKFAKEMKQFGLSQVEKLELMRDALVIAGDQSKAEMIMPMLGKIKFGNVAMFGTEKGEENTAAFMDMVKVIRLRGGLDSPEAFKEPANIIQRLITASGGRVVAADWRDLLTNAGVMGEGMDSKVLFHSMAPLVQTMGGKETGAGLGALYNSMYQGTILSRQFKNMDKLGLIGDRSKLDMAGKSGRTVGLNPGALLGSDLFKSDPFQWMNTVLVPQLNKKGITDENKILDAIGMISADPVSRNFLTRMYTERKSIAASRENSEKAQGVDQVVEEGRTGVSGKLMEAKAKLADAKLGLGIQMLPLYTKALTLASNALEKFNAFSERNPALTSTLVVGVAALGVGLAAIGPLLVTAAGAMGIYGAAQTMLTRVAVGGGATEGAGMLGRALASLRTIVPGVLAVLRPLALAFMLVAPPMGLLVAGAVAIAAVGVLIWKYWEPLKAFFSSFGSALMSGLAPVGKGILAAFAPIWDVLKPIVMPVLEGIGTFVSRLAAWFGELLTPVSATAQLTTDFGNAGKVCGEVVATAFNLMLLPIDLVRASVKWISENIGGVIDKTMQLGSGGLLGAGWTAAASLFGGSAPAMAGSAPALPPVRGAGPAAGAASSQANTFNITQQPWQDPRALAEEIIRLQLRQQGINERSGLRDYTQ</sequence>
<name>A0A430HF71_9BURK</name>
<evidence type="ECO:0008006" key="4">
    <source>
        <dbReference type="Google" id="ProtNLM"/>
    </source>
</evidence>
<feature type="transmembrane region" description="Helical" evidence="1">
    <location>
        <begin position="560"/>
        <end position="579"/>
    </location>
</feature>
<evidence type="ECO:0000313" key="2">
    <source>
        <dbReference type="EMBL" id="RSZ56159.1"/>
    </source>
</evidence>
<accession>A0A430HF71</accession>
<proteinExistence type="predicted"/>
<gene>
    <name evidence="2" type="ORF">EJB06_26335</name>
</gene>
<dbReference type="AlphaFoldDB" id="A0A430HF71"/>
<evidence type="ECO:0000313" key="3">
    <source>
        <dbReference type="Proteomes" id="UP000278085"/>
    </source>
</evidence>
<keyword evidence="3" id="KW-1185">Reference proteome</keyword>
<feature type="transmembrane region" description="Helical" evidence="1">
    <location>
        <begin position="535"/>
        <end position="554"/>
    </location>
</feature>
<dbReference type="EMBL" id="RXLQ01000018">
    <property type="protein sequence ID" value="RSZ56159.1"/>
    <property type="molecule type" value="Genomic_DNA"/>
</dbReference>
<reference evidence="2 3" key="1">
    <citation type="submission" date="2018-12" db="EMBL/GenBank/DDBJ databases">
        <authorList>
            <person name="Yang E."/>
        </authorList>
    </citation>
    <scope>NUCLEOTIDE SEQUENCE [LARGE SCALE GENOMIC DNA]</scope>
    <source>
        <strain evidence="2 3">SOD</strain>
    </source>
</reference>
<evidence type="ECO:0000256" key="1">
    <source>
        <dbReference type="SAM" id="Phobius"/>
    </source>
</evidence>
<dbReference type="OrthoDB" id="8019720at2"/>
<feature type="transmembrane region" description="Helical" evidence="1">
    <location>
        <begin position="591"/>
        <end position="612"/>
    </location>
</feature>
<keyword evidence="1" id="KW-0472">Membrane</keyword>
<keyword evidence="1" id="KW-1133">Transmembrane helix</keyword>